<evidence type="ECO:0000313" key="2">
    <source>
        <dbReference type="EMBL" id="PWV79569.1"/>
    </source>
</evidence>
<keyword evidence="1" id="KW-1133">Transmembrane helix</keyword>
<keyword evidence="1" id="KW-0472">Membrane</keyword>
<name>A0A317NWA0_9NOCA</name>
<organism evidence="2 3">
    <name type="scientific">Nocardia neocaledoniensis</name>
    <dbReference type="NCBI Taxonomy" id="236511"/>
    <lineage>
        <taxon>Bacteria</taxon>
        <taxon>Bacillati</taxon>
        <taxon>Actinomycetota</taxon>
        <taxon>Actinomycetes</taxon>
        <taxon>Mycobacteriales</taxon>
        <taxon>Nocardiaceae</taxon>
        <taxon>Nocardia</taxon>
    </lineage>
</organism>
<dbReference type="EMBL" id="QGTL01000002">
    <property type="protein sequence ID" value="PWV79569.1"/>
    <property type="molecule type" value="Genomic_DNA"/>
</dbReference>
<comment type="caution">
    <text evidence="2">The sequence shown here is derived from an EMBL/GenBank/DDBJ whole genome shotgun (WGS) entry which is preliminary data.</text>
</comment>
<feature type="transmembrane region" description="Helical" evidence="1">
    <location>
        <begin position="28"/>
        <end position="46"/>
    </location>
</feature>
<protein>
    <submittedName>
        <fullName evidence="2">Uncharacterized protein DUF4245</fullName>
    </submittedName>
</protein>
<accession>A0A317NWA0</accession>
<gene>
    <name evidence="2" type="ORF">DFR69_102632</name>
</gene>
<reference evidence="2 3" key="1">
    <citation type="submission" date="2018-05" db="EMBL/GenBank/DDBJ databases">
        <title>Genomic Encyclopedia of Type Strains, Phase IV (KMG-IV): sequencing the most valuable type-strain genomes for metagenomic binning, comparative biology and taxonomic classification.</title>
        <authorList>
            <person name="Goeker M."/>
        </authorList>
    </citation>
    <scope>NUCLEOTIDE SEQUENCE [LARGE SCALE GENOMIC DNA]</scope>
    <source>
        <strain evidence="2 3">DSM 44717</strain>
    </source>
</reference>
<keyword evidence="3" id="KW-1185">Reference proteome</keyword>
<keyword evidence="1" id="KW-0812">Transmembrane</keyword>
<dbReference type="Proteomes" id="UP000246410">
    <property type="component" value="Unassembled WGS sequence"/>
</dbReference>
<dbReference type="Pfam" id="PF14030">
    <property type="entry name" value="DUF4245"/>
    <property type="match status" value="1"/>
</dbReference>
<sequence>MDGPVRPEWILVAVAQQKHRIFNDYRDLFWSLIPLVLIAVVLAGAASQCTVATNGPTQGQIPHFDADAALKSDAKSLPFPIRKPELPQGWVSNSGSRDTVVAAGGGPVSTVGYITPQGTYMRYSQSSATEESLARHVLGSRYATGTQDVAGQKWVLYTDPTEEAAWIADLGGVRVLITGAGNEAAFTTLAEAVTTATPLAK</sequence>
<evidence type="ECO:0000256" key="1">
    <source>
        <dbReference type="SAM" id="Phobius"/>
    </source>
</evidence>
<dbReference type="AlphaFoldDB" id="A0A317NWA0"/>
<evidence type="ECO:0000313" key="3">
    <source>
        <dbReference type="Proteomes" id="UP000246410"/>
    </source>
</evidence>
<dbReference type="InterPro" id="IPR025339">
    <property type="entry name" value="DUF4245"/>
</dbReference>
<proteinExistence type="predicted"/>